<proteinExistence type="predicted"/>
<evidence type="ECO:0000313" key="1">
    <source>
        <dbReference type="EMBL" id="EUJ21400.1"/>
    </source>
</evidence>
<gene>
    <name evidence="1" type="ORF">MAQA_01567</name>
</gene>
<comment type="caution">
    <text evidence="1">The sequence shown here is derived from an EMBL/GenBank/DDBJ whole genome shotgun (WGS) entry which is preliminary data.</text>
</comment>
<organism evidence="1 2">
    <name type="scientific">Listeria aquatica FSL S10-1188</name>
    <dbReference type="NCBI Taxonomy" id="1265818"/>
    <lineage>
        <taxon>Bacteria</taxon>
        <taxon>Bacillati</taxon>
        <taxon>Bacillota</taxon>
        <taxon>Bacilli</taxon>
        <taxon>Bacillales</taxon>
        <taxon>Listeriaceae</taxon>
        <taxon>Listeria</taxon>
    </lineage>
</organism>
<accession>W7B9M3</accession>
<sequence>MFSTLFPVTHVLAEDSSYEEKDNLMKKEINNHDGEIDLQVIGSFDYFVKNDKIVKIESADRSSLLRSNQAFSGGGSKYSLISRKIVSLKFTNTAYAALMNGGLAAIHKGAAIAGVVAQTVGISYIKKYSYMRQSIYRKTDKNYAYYKVVDEFSNNKNNFSRGAVKTTYSKVKK</sequence>
<keyword evidence="2" id="KW-1185">Reference proteome</keyword>
<dbReference type="EMBL" id="AOCG01000002">
    <property type="protein sequence ID" value="EUJ21400.1"/>
    <property type="molecule type" value="Genomic_DNA"/>
</dbReference>
<name>W7B9M3_9LIST</name>
<dbReference type="AlphaFoldDB" id="W7B9M3"/>
<dbReference type="Proteomes" id="UP000019246">
    <property type="component" value="Unassembled WGS sequence"/>
</dbReference>
<protein>
    <submittedName>
        <fullName evidence="1">Uncharacterized protein</fullName>
    </submittedName>
</protein>
<dbReference type="PATRIC" id="fig|1265818.5.peg.316"/>
<reference evidence="1 2" key="1">
    <citation type="journal article" date="2014" name="Int. J. Syst. Evol. Microbiol.">
        <title>Listeria floridensis sp. nov., Listeria aquatica sp. nov., Listeria cornellensis sp. nov., Listeria riparia sp. nov. and Listeria grandensis sp. nov., from agricultural and natural environments.</title>
        <authorList>
            <person name="den Bakker H.C."/>
            <person name="Warchocki S."/>
            <person name="Wright E.M."/>
            <person name="Allred A.F."/>
            <person name="Ahlstrom C."/>
            <person name="Manuel C.S."/>
            <person name="Stasiewicz M.J."/>
            <person name="Burrell A."/>
            <person name="Roof S."/>
            <person name="Strawn L."/>
            <person name="Fortes E.D."/>
            <person name="Nightingale K.K."/>
            <person name="Kephart D."/>
            <person name="Wiedmann M."/>
        </authorList>
    </citation>
    <scope>NUCLEOTIDE SEQUENCE [LARGE SCALE GENOMIC DNA]</scope>
    <source>
        <strain evidence="1 2">FSL S10-1188</strain>
    </source>
</reference>
<evidence type="ECO:0000313" key="2">
    <source>
        <dbReference type="Proteomes" id="UP000019246"/>
    </source>
</evidence>